<sequence length="159" mass="18185">MIELHAAGLNKLGYLTGKDSREIDKRRPNKMICAADLKTRREEIQKDRTYDFLAGLDEGFDPVRGDLLRMKPIPGIEQCFNIVRREAQRQATMLGTRNIGEGSSIAMISKTTASSNFRILQATEEAEKDKLHCSHCNGRRHTKDTCFEIHGYPDWFLEK</sequence>
<dbReference type="PANTHER" id="PTHR34222:SF40">
    <property type="match status" value="1"/>
</dbReference>
<dbReference type="EMBL" id="VDCV01000003">
    <property type="protein sequence ID" value="KAB5564435.1"/>
    <property type="molecule type" value="Genomic_DNA"/>
</dbReference>
<dbReference type="PANTHER" id="PTHR34222">
    <property type="entry name" value="GAG_PRE-INTEGRS DOMAIN-CONTAINING PROTEIN"/>
    <property type="match status" value="1"/>
</dbReference>
<accession>A0A5N5NA81</accession>
<evidence type="ECO:0000313" key="1">
    <source>
        <dbReference type="EMBL" id="KAB5564435.1"/>
    </source>
</evidence>
<gene>
    <name evidence="1" type="ORF">DKX38_004489</name>
</gene>
<dbReference type="Proteomes" id="UP000326939">
    <property type="component" value="Chromosome 3"/>
</dbReference>
<organism evidence="1 2">
    <name type="scientific">Salix brachista</name>
    <dbReference type="NCBI Taxonomy" id="2182728"/>
    <lineage>
        <taxon>Eukaryota</taxon>
        <taxon>Viridiplantae</taxon>
        <taxon>Streptophyta</taxon>
        <taxon>Embryophyta</taxon>
        <taxon>Tracheophyta</taxon>
        <taxon>Spermatophyta</taxon>
        <taxon>Magnoliopsida</taxon>
        <taxon>eudicotyledons</taxon>
        <taxon>Gunneridae</taxon>
        <taxon>Pentapetalae</taxon>
        <taxon>rosids</taxon>
        <taxon>fabids</taxon>
        <taxon>Malpighiales</taxon>
        <taxon>Salicaceae</taxon>
        <taxon>Saliceae</taxon>
        <taxon>Salix</taxon>
    </lineage>
</organism>
<keyword evidence="2" id="KW-1185">Reference proteome</keyword>
<name>A0A5N5NA81_9ROSI</name>
<evidence type="ECO:0000313" key="2">
    <source>
        <dbReference type="Proteomes" id="UP000326939"/>
    </source>
</evidence>
<dbReference type="AlphaFoldDB" id="A0A5N5NA81"/>
<reference evidence="2" key="1">
    <citation type="journal article" date="2019" name="Gigascience">
        <title>De novo genome assembly of the endangered Acer yangbiense, a plant species with extremely small populations endemic to Yunnan Province, China.</title>
        <authorList>
            <person name="Yang J."/>
            <person name="Wariss H.M."/>
            <person name="Tao L."/>
            <person name="Zhang R."/>
            <person name="Yun Q."/>
            <person name="Hollingsworth P."/>
            <person name="Dao Z."/>
            <person name="Luo G."/>
            <person name="Guo H."/>
            <person name="Ma Y."/>
            <person name="Sun W."/>
        </authorList>
    </citation>
    <scope>NUCLEOTIDE SEQUENCE [LARGE SCALE GENOMIC DNA]</scope>
    <source>
        <strain evidence="2">cv. br00</strain>
    </source>
</reference>
<comment type="caution">
    <text evidence="1">The sequence shown here is derived from an EMBL/GenBank/DDBJ whole genome shotgun (WGS) entry which is preliminary data.</text>
</comment>
<protein>
    <submittedName>
        <fullName evidence="1">Uncharacterized protein</fullName>
    </submittedName>
</protein>
<proteinExistence type="predicted"/>